<evidence type="ECO:0000313" key="1">
    <source>
        <dbReference type="EMBL" id="PUZ22580.1"/>
    </source>
</evidence>
<proteinExistence type="predicted"/>
<gene>
    <name evidence="1" type="ORF">DCC81_19265</name>
</gene>
<dbReference type="RefSeq" id="WP_108688326.1">
    <property type="nucleotide sequence ID" value="NZ_QCYK01000003.1"/>
</dbReference>
<organism evidence="1 2">
    <name type="scientific">Chitinophaga parva</name>
    <dbReference type="NCBI Taxonomy" id="2169414"/>
    <lineage>
        <taxon>Bacteria</taxon>
        <taxon>Pseudomonadati</taxon>
        <taxon>Bacteroidota</taxon>
        <taxon>Chitinophagia</taxon>
        <taxon>Chitinophagales</taxon>
        <taxon>Chitinophagaceae</taxon>
        <taxon>Chitinophaga</taxon>
    </lineage>
</organism>
<protein>
    <submittedName>
        <fullName evidence="1">Uncharacterized protein</fullName>
    </submittedName>
</protein>
<dbReference type="AlphaFoldDB" id="A0A2T7BC21"/>
<evidence type="ECO:0000313" key="2">
    <source>
        <dbReference type="Proteomes" id="UP000244450"/>
    </source>
</evidence>
<comment type="caution">
    <text evidence="1">The sequence shown here is derived from an EMBL/GenBank/DDBJ whole genome shotgun (WGS) entry which is preliminary data.</text>
</comment>
<dbReference type="EMBL" id="QCYK01000003">
    <property type="protein sequence ID" value="PUZ22580.1"/>
    <property type="molecule type" value="Genomic_DNA"/>
</dbReference>
<reference evidence="1 2" key="1">
    <citation type="submission" date="2018-04" db="EMBL/GenBank/DDBJ databases">
        <title>Chitinophaga fuyangensis sp. nov., isolated from soil in a chemical factory.</title>
        <authorList>
            <person name="Chen K."/>
        </authorList>
    </citation>
    <scope>NUCLEOTIDE SEQUENCE [LARGE SCALE GENOMIC DNA]</scope>
    <source>
        <strain evidence="1 2">LY-1</strain>
    </source>
</reference>
<name>A0A2T7BC21_9BACT</name>
<dbReference type="OrthoDB" id="680791at2"/>
<accession>A0A2T7BC21</accession>
<keyword evidence="2" id="KW-1185">Reference proteome</keyword>
<sequence length="122" mass="13566">MSKEPFDKFHQRLTAENANISKQLSQCQNSISNLDFMLEEAINICSKLATVWSSGGIKVKEQLQKVVFPEGIVYDQKIGAFRTPKINSVFLEIALSARFLAQNEKGTNHASDDESFPVNGST</sequence>
<dbReference type="Proteomes" id="UP000244450">
    <property type="component" value="Unassembled WGS sequence"/>
</dbReference>